<evidence type="ECO:0000313" key="4">
    <source>
        <dbReference type="EMBL" id="SEL67073.1"/>
    </source>
</evidence>
<dbReference type="EMBL" id="FNZZ01000004">
    <property type="protein sequence ID" value="SEL67073.1"/>
    <property type="molecule type" value="Genomic_DNA"/>
</dbReference>
<accession>A0A1H7S3I6</accession>
<dbReference type="Gene3D" id="1.25.40.20">
    <property type="entry name" value="Ankyrin repeat-containing domain"/>
    <property type="match status" value="1"/>
</dbReference>
<dbReference type="SUPFAM" id="SSF48403">
    <property type="entry name" value="Ankyrin repeat"/>
    <property type="match status" value="1"/>
</dbReference>
<dbReference type="Pfam" id="PF12796">
    <property type="entry name" value="Ank_2"/>
    <property type="match status" value="1"/>
</dbReference>
<keyword evidence="2 3" id="KW-0040">ANK repeat</keyword>
<dbReference type="AlphaFoldDB" id="A0A1H7S3I6"/>
<dbReference type="PANTHER" id="PTHR24171:SF8">
    <property type="entry name" value="BRCA1-ASSOCIATED RING DOMAIN PROTEIN 1"/>
    <property type="match status" value="1"/>
</dbReference>
<evidence type="ECO:0000256" key="3">
    <source>
        <dbReference type="PROSITE-ProRule" id="PRU00023"/>
    </source>
</evidence>
<dbReference type="Proteomes" id="UP000199214">
    <property type="component" value="Unassembled WGS sequence"/>
</dbReference>
<feature type="repeat" description="ANK" evidence="3">
    <location>
        <begin position="110"/>
        <end position="142"/>
    </location>
</feature>
<evidence type="ECO:0000256" key="2">
    <source>
        <dbReference type="ARBA" id="ARBA00023043"/>
    </source>
</evidence>
<gene>
    <name evidence="4" type="ORF">SAMN05216382_2435</name>
</gene>
<name>A0A1H7S3I6_9SPHN</name>
<sequence>MFAKAFASDRHPDLVRPMFRFAPLAAAAITLAAPAAAQQQSASYKFLQAVRSGDGNAVTQLVEQPGQRIINTRDVSTGETALHIVVKRGDATYLRYLLAKGADPNIRDNAGNTPMMLAVQEGEPALIDILALVKANANLGNSGGETPLIRAVQRRDLALVRSLLAAGANPDQTDNVAGMSARDYAKADPRAAPVLKVLSATPATKPRAVSGPTLR</sequence>
<dbReference type="STRING" id="1855283.SAMN05216382_2435"/>
<dbReference type="GO" id="GO:0085020">
    <property type="term" value="P:protein K6-linked ubiquitination"/>
    <property type="evidence" value="ECO:0007669"/>
    <property type="project" value="TreeGrafter"/>
</dbReference>
<protein>
    <submittedName>
        <fullName evidence="4">Ankyrin repeat</fullName>
    </submittedName>
</protein>
<reference evidence="5" key="1">
    <citation type="submission" date="2016-10" db="EMBL/GenBank/DDBJ databases">
        <authorList>
            <person name="Varghese N."/>
            <person name="Submissions S."/>
        </authorList>
    </citation>
    <scope>NUCLEOTIDE SEQUENCE [LARGE SCALE GENOMIC DNA]</scope>
    <source>
        <strain evidence="5">JS21-1</strain>
    </source>
</reference>
<dbReference type="PANTHER" id="PTHR24171">
    <property type="entry name" value="ANKYRIN REPEAT DOMAIN-CONTAINING PROTEIN 39-RELATED"/>
    <property type="match status" value="1"/>
</dbReference>
<dbReference type="InterPro" id="IPR036770">
    <property type="entry name" value="Ankyrin_rpt-contain_sf"/>
</dbReference>
<proteinExistence type="predicted"/>
<keyword evidence="5" id="KW-1185">Reference proteome</keyword>
<dbReference type="SMART" id="SM00248">
    <property type="entry name" value="ANK"/>
    <property type="match status" value="3"/>
</dbReference>
<evidence type="ECO:0000256" key="1">
    <source>
        <dbReference type="ARBA" id="ARBA00022737"/>
    </source>
</evidence>
<organism evidence="4 5">
    <name type="scientific">Sphingomonas palmae</name>
    <dbReference type="NCBI Taxonomy" id="1855283"/>
    <lineage>
        <taxon>Bacteria</taxon>
        <taxon>Pseudomonadati</taxon>
        <taxon>Pseudomonadota</taxon>
        <taxon>Alphaproteobacteria</taxon>
        <taxon>Sphingomonadales</taxon>
        <taxon>Sphingomonadaceae</taxon>
        <taxon>Sphingomonas</taxon>
    </lineage>
</organism>
<dbReference type="GO" id="GO:0004842">
    <property type="term" value="F:ubiquitin-protein transferase activity"/>
    <property type="evidence" value="ECO:0007669"/>
    <property type="project" value="TreeGrafter"/>
</dbReference>
<dbReference type="PROSITE" id="PS50297">
    <property type="entry name" value="ANK_REP_REGION"/>
    <property type="match status" value="2"/>
</dbReference>
<dbReference type="InterPro" id="IPR002110">
    <property type="entry name" value="Ankyrin_rpt"/>
</dbReference>
<dbReference type="Pfam" id="PF00023">
    <property type="entry name" value="Ank"/>
    <property type="match status" value="1"/>
</dbReference>
<feature type="repeat" description="ANK" evidence="3">
    <location>
        <begin position="77"/>
        <end position="109"/>
    </location>
</feature>
<keyword evidence="1" id="KW-0677">Repeat</keyword>
<dbReference type="PROSITE" id="PS50088">
    <property type="entry name" value="ANK_REPEAT"/>
    <property type="match status" value="3"/>
</dbReference>
<feature type="repeat" description="ANK" evidence="3">
    <location>
        <begin position="143"/>
        <end position="175"/>
    </location>
</feature>
<evidence type="ECO:0000313" key="5">
    <source>
        <dbReference type="Proteomes" id="UP000199214"/>
    </source>
</evidence>